<feature type="region of interest" description="Disordered" evidence="4">
    <location>
        <begin position="174"/>
        <end position="197"/>
    </location>
</feature>
<comment type="caution">
    <text evidence="6">The sequence shown here is derived from an EMBL/GenBank/DDBJ whole genome shotgun (WGS) entry which is preliminary data.</text>
</comment>
<proteinExistence type="inferred from homology"/>
<evidence type="ECO:0000256" key="4">
    <source>
        <dbReference type="SAM" id="MobiDB-lite"/>
    </source>
</evidence>
<dbReference type="InterPro" id="IPR023174">
    <property type="entry name" value="PDEase_CS"/>
</dbReference>
<dbReference type="Gene3D" id="1.10.1300.10">
    <property type="entry name" value="3'5'-cyclic nucleotide phosphodiesterase, catalytic domain"/>
    <property type="match status" value="1"/>
</dbReference>
<dbReference type="Pfam" id="PF00233">
    <property type="entry name" value="PDEase_I"/>
    <property type="match status" value="1"/>
</dbReference>
<feature type="compositionally biased region" description="Polar residues" evidence="4">
    <location>
        <begin position="645"/>
        <end position="662"/>
    </location>
</feature>
<evidence type="ECO:0000256" key="1">
    <source>
        <dbReference type="ARBA" id="ARBA00022723"/>
    </source>
</evidence>
<feature type="region of interest" description="Disordered" evidence="4">
    <location>
        <begin position="709"/>
        <end position="783"/>
    </location>
</feature>
<feature type="compositionally biased region" description="Polar residues" evidence="4">
    <location>
        <begin position="728"/>
        <end position="752"/>
    </location>
</feature>
<dbReference type="SUPFAM" id="SSF109604">
    <property type="entry name" value="HD-domain/PDEase-like"/>
    <property type="match status" value="1"/>
</dbReference>
<dbReference type="PROSITE" id="PS00126">
    <property type="entry name" value="PDEASE_I_1"/>
    <property type="match status" value="1"/>
</dbReference>
<dbReference type="GO" id="GO:0004114">
    <property type="term" value="F:3',5'-cyclic-nucleotide phosphodiesterase activity"/>
    <property type="evidence" value="ECO:0007669"/>
    <property type="project" value="InterPro"/>
</dbReference>
<evidence type="ECO:0000313" key="6">
    <source>
        <dbReference type="EMBL" id="KAJ4391444.1"/>
    </source>
</evidence>
<dbReference type="PANTHER" id="PTHR11347">
    <property type="entry name" value="CYCLIC NUCLEOTIDE PHOSPHODIESTERASE"/>
    <property type="match status" value="1"/>
</dbReference>
<feature type="domain" description="PDEase" evidence="5">
    <location>
        <begin position="282"/>
        <end position="636"/>
    </location>
</feature>
<evidence type="ECO:0000259" key="5">
    <source>
        <dbReference type="PROSITE" id="PS51845"/>
    </source>
</evidence>
<dbReference type="EC" id="3.1.4.-" evidence="3"/>
<evidence type="ECO:0000256" key="2">
    <source>
        <dbReference type="ARBA" id="ARBA00022801"/>
    </source>
</evidence>
<dbReference type="EMBL" id="JAPEVB010000003">
    <property type="protein sequence ID" value="KAJ4391444.1"/>
    <property type="molecule type" value="Genomic_DNA"/>
</dbReference>
<reference evidence="6" key="1">
    <citation type="submission" date="2022-10" db="EMBL/GenBank/DDBJ databases">
        <title>Tapping the CABI collections for fungal endophytes: first genome assemblies for Collariella, Neodidymelliopsis, Ascochyta clinopodiicola, Didymella pomorum, Didymosphaeria variabile, Neocosmospora piperis and Neocucurbitaria cava.</title>
        <authorList>
            <person name="Hill R."/>
        </authorList>
    </citation>
    <scope>NUCLEOTIDE SEQUENCE</scope>
    <source>
        <strain evidence="6">IMI 355082</strain>
    </source>
</reference>
<evidence type="ECO:0000256" key="3">
    <source>
        <dbReference type="RuleBase" id="RU363067"/>
    </source>
</evidence>
<keyword evidence="7" id="KW-1185">Reference proteome</keyword>
<dbReference type="OrthoDB" id="546632at2759"/>
<name>A0A9W9CXQ5_9PEZI</name>
<feature type="region of interest" description="Disordered" evidence="4">
    <location>
        <begin position="96"/>
        <end position="123"/>
    </location>
</feature>
<dbReference type="GO" id="GO:0046872">
    <property type="term" value="F:metal ion binding"/>
    <property type="evidence" value="ECO:0007669"/>
    <property type="project" value="UniProtKB-KW"/>
</dbReference>
<dbReference type="InterPro" id="IPR002073">
    <property type="entry name" value="PDEase_catalytic_dom"/>
</dbReference>
<sequence length="835" mass="92096">MARSSLNVIYVDRLAHEQPRVPTSDLIDGVANRSPTGAEPEHLTESLRILREAFGDIHICSSSSSCLSTLSALHHASTIDHTPTIVLIDVPYDERLPQRRGRSPSRSRSPSPHSNPSPAKSEAQISAAELYGLRLLQRVVAEADMLKLTKLVIPIPIISLPPLLQVGPRIGSTEADENAVGGTPIPMSSPSGRSSRPELVQTCVDYGAADVMTSPLQAQNIESLEVHAYKAHQASIKERDALLQARKNRKRSWVGVDTGGKPFAYLREAMVAGLMRGICRLDDDEENSLGSFRISISSERQAQIAEAVGRWQFCAHDFSDDELVVAASLMFSHALSMPELEQWRIPPDQLTQFVIACRAAYNSFVPYHNFRHVVDVLQATFSFLLHTDTIHPYAFGDQPQNPSRSPVEALLAPFEALTLLITAIGHDVGHPGVNNGFLVTLNAPLAQLYNDRSVLESFHCAAFSQILRRYWPSAFEDRKMRSLMISSILATDMGLHFDYMKRLADLKEKLAANDSIDGWNSRMVEEQKGLACALLIKCADISNVARRHETALQWMDILAEEFARQRSMEKELEIPTSLMAPLLTERTSQFRSQLNFMSMFALPLFQGVADLLPNMQYTVDELTTNFELFQFKIAQALNKPQLEKQTQPVVNQSAAQNATLSPQAPEAIPRSASTPELRGGFRSTNGISSHFEPVKELATGDDCLVGREKQRNSETTEGSSFAHANGDCASSATTGRMPLSPSTQGTSVVSQESLERPRSNPIPTISAPDSAKSMTEPKMNDQPIFEVETASSVNSANSAIERSIKKRPSRFRMNAFQFFRRHKSPGPASTATESP</sequence>
<feature type="compositionally biased region" description="Low complexity" evidence="4">
    <location>
        <begin position="106"/>
        <end position="121"/>
    </location>
</feature>
<keyword evidence="2 3" id="KW-0378">Hydrolase</keyword>
<comment type="cofactor">
    <cofactor evidence="3">
        <name>a divalent metal cation</name>
        <dbReference type="ChEBI" id="CHEBI:60240"/>
    </cofactor>
    <text evidence="3">Binds 2 divalent metal cations per subunit. Site 1 may preferentially bind zinc ions, while site 2 has a preference for magnesium and/or manganese ions.</text>
</comment>
<feature type="region of interest" description="Disordered" evidence="4">
    <location>
        <begin position="645"/>
        <end position="693"/>
    </location>
</feature>
<dbReference type="CDD" id="cd00077">
    <property type="entry name" value="HDc"/>
    <property type="match status" value="1"/>
</dbReference>
<dbReference type="InterPro" id="IPR003607">
    <property type="entry name" value="HD/PDEase_dom"/>
</dbReference>
<dbReference type="Proteomes" id="UP001140453">
    <property type="component" value="Unassembled WGS sequence"/>
</dbReference>
<protein>
    <recommendedName>
        <fullName evidence="3">Phosphodiesterase</fullName>
        <ecNumber evidence="3">3.1.4.-</ecNumber>
    </recommendedName>
</protein>
<keyword evidence="1 3" id="KW-0479">Metal-binding</keyword>
<comment type="similarity">
    <text evidence="3">Belongs to the cyclic nucleotide phosphodiesterase family.</text>
</comment>
<evidence type="ECO:0000313" key="7">
    <source>
        <dbReference type="Proteomes" id="UP001140453"/>
    </source>
</evidence>
<dbReference type="GO" id="GO:0007165">
    <property type="term" value="P:signal transduction"/>
    <property type="evidence" value="ECO:0007669"/>
    <property type="project" value="InterPro"/>
</dbReference>
<accession>A0A9W9CXQ5</accession>
<organism evidence="6 7">
    <name type="scientific">Gnomoniopsis smithogilvyi</name>
    <dbReference type="NCBI Taxonomy" id="1191159"/>
    <lineage>
        <taxon>Eukaryota</taxon>
        <taxon>Fungi</taxon>
        <taxon>Dikarya</taxon>
        <taxon>Ascomycota</taxon>
        <taxon>Pezizomycotina</taxon>
        <taxon>Sordariomycetes</taxon>
        <taxon>Sordariomycetidae</taxon>
        <taxon>Diaporthales</taxon>
        <taxon>Gnomoniaceae</taxon>
        <taxon>Gnomoniopsis</taxon>
    </lineage>
</organism>
<dbReference type="InterPro" id="IPR036971">
    <property type="entry name" value="PDEase_catalytic_dom_sf"/>
</dbReference>
<dbReference type="AlphaFoldDB" id="A0A9W9CXQ5"/>
<dbReference type="PROSITE" id="PS51845">
    <property type="entry name" value="PDEASE_I_2"/>
    <property type="match status" value="1"/>
</dbReference>
<dbReference type="SMART" id="SM00471">
    <property type="entry name" value="HDc"/>
    <property type="match status" value="1"/>
</dbReference>
<gene>
    <name evidence="6" type="primary">PDE2</name>
    <name evidence="6" type="ORF">N0V93_005061</name>
</gene>